<dbReference type="InterPro" id="IPR038770">
    <property type="entry name" value="Na+/solute_symporter_sf"/>
</dbReference>
<dbReference type="PANTHER" id="PTHR46157:SF8">
    <property type="entry name" value="GLUTATHIONE-REGULATED POTASSIUM-EFFLUX SYSTEM PROTEIN"/>
    <property type="match status" value="1"/>
</dbReference>
<evidence type="ECO:0000256" key="2">
    <source>
        <dbReference type="ARBA" id="ARBA00005551"/>
    </source>
</evidence>
<dbReference type="GO" id="GO:0008324">
    <property type="term" value="F:monoatomic cation transmembrane transporter activity"/>
    <property type="evidence" value="ECO:0007669"/>
    <property type="project" value="InterPro"/>
</dbReference>
<evidence type="ECO:0000256" key="10">
    <source>
        <dbReference type="ARBA" id="ARBA00023136"/>
    </source>
</evidence>
<dbReference type="Proteomes" id="UP000410984">
    <property type="component" value="Unassembled WGS sequence"/>
</dbReference>
<dbReference type="Pfam" id="PF00999">
    <property type="entry name" value="Na_H_Exchanger"/>
    <property type="match status" value="1"/>
</dbReference>
<feature type="transmembrane region" description="Helical" evidence="11">
    <location>
        <begin position="37"/>
        <end position="55"/>
    </location>
</feature>
<protein>
    <submittedName>
        <fullName evidence="13">Glutathione-regulated potassium-efflux system protein KefC</fullName>
    </submittedName>
</protein>
<dbReference type="InterPro" id="IPR036291">
    <property type="entry name" value="NAD(P)-bd_dom_sf"/>
</dbReference>
<keyword evidence="4" id="KW-0050">Antiport</keyword>
<gene>
    <name evidence="13" type="primary">kefC_1</name>
    <name evidence="13" type="ORF">MET9862_01026</name>
</gene>
<dbReference type="GO" id="GO:0015297">
    <property type="term" value="F:antiporter activity"/>
    <property type="evidence" value="ECO:0007669"/>
    <property type="project" value="UniProtKB-KW"/>
</dbReference>
<reference evidence="13 14" key="1">
    <citation type="submission" date="2019-06" db="EMBL/GenBank/DDBJ databases">
        <authorList>
            <person name="Rodrigo-Torres L."/>
            <person name="Arahal R. D."/>
            <person name="Lucena T."/>
        </authorList>
    </citation>
    <scope>NUCLEOTIDE SEQUENCE [LARGE SCALE GENOMIC DNA]</scope>
    <source>
        <strain evidence="13 14">SB0023/3</strain>
    </source>
</reference>
<evidence type="ECO:0000256" key="3">
    <source>
        <dbReference type="ARBA" id="ARBA00022448"/>
    </source>
</evidence>
<sequence>MAVEASGAASDLVQVVSLLAAGVIAVPIFKRLGLGSVLGYLLAGLAIGPFGLGLFTDAHAILHVAELGVVMFLFIIGLEMEPSRLWGMRRAIFGLGLAQVGACIAALTLVGIALGFPVSVAFVAGTGFVLTSTAIVMQLLEERGALSTPKGQRIVAILLLEDLAIVPLLAAVALLAPGGAEASGMERAVAVVIALASVAALVAAGRWLLNPLFRLLAAAKAREVMTAAALLVVLGSALAMQLGGLSMAMGAFLAGVLLSESSFRHQLEADVEPFRGILLGLFFLGVGMSLDLTVIAANAGLILASVAAYMAVKGLLIYGVARALRASHAESLERAALMAQGGEFAFVLYAAAASAGIIGGTTNAVLTATVILSMAITPLMVIAFDRLGPKASLSTDGVEAPEDLVGSALIVGFGRFGQIASQPLISQGCSVSIIDTNPSNIRLAEGFGFKVYYGDGTRLDILRAAGAMTARAILICVDDPAMAKRIAEMAKAEFPLVPVLARARDREHAVELIQAGVTYQVRETVESALALGETALLTVGAEPEAARAIMEEVRRRDAERLDLEVVGGIYAGRDLIQGNMAVSANGAG</sequence>
<dbReference type="GO" id="GO:0005886">
    <property type="term" value="C:plasma membrane"/>
    <property type="evidence" value="ECO:0007669"/>
    <property type="project" value="TreeGrafter"/>
</dbReference>
<accession>A0A509E8N6</accession>
<keyword evidence="5" id="KW-0633">Potassium transport</keyword>
<keyword evidence="6 11" id="KW-0812">Transmembrane</keyword>
<dbReference type="Gene3D" id="1.20.1530.20">
    <property type="match status" value="1"/>
</dbReference>
<evidence type="ECO:0000256" key="4">
    <source>
        <dbReference type="ARBA" id="ARBA00022449"/>
    </source>
</evidence>
<feature type="transmembrane region" description="Helical" evidence="11">
    <location>
        <begin position="336"/>
        <end position="358"/>
    </location>
</feature>
<feature type="transmembrane region" description="Helical" evidence="11">
    <location>
        <begin position="61"/>
        <end position="80"/>
    </location>
</feature>
<evidence type="ECO:0000256" key="11">
    <source>
        <dbReference type="SAM" id="Phobius"/>
    </source>
</evidence>
<dbReference type="RefSeq" id="WP_142582035.1">
    <property type="nucleotide sequence ID" value="NZ_CABFPH010000009.1"/>
</dbReference>
<keyword evidence="10 11" id="KW-0472">Membrane</keyword>
<feature type="transmembrane region" description="Helical" evidence="11">
    <location>
        <begin position="302"/>
        <end position="324"/>
    </location>
</feature>
<dbReference type="InterPro" id="IPR004771">
    <property type="entry name" value="K/H_exchanger"/>
</dbReference>
<comment type="subcellular location">
    <subcellularLocation>
        <location evidence="1">Endomembrane system</location>
        <topology evidence="1">Multi-pass membrane protein</topology>
    </subcellularLocation>
</comment>
<evidence type="ECO:0000313" key="13">
    <source>
        <dbReference type="EMBL" id="VUD70458.1"/>
    </source>
</evidence>
<dbReference type="GO" id="GO:0012505">
    <property type="term" value="C:endomembrane system"/>
    <property type="evidence" value="ECO:0007669"/>
    <property type="project" value="UniProtKB-SubCell"/>
</dbReference>
<evidence type="ECO:0000256" key="7">
    <source>
        <dbReference type="ARBA" id="ARBA00022958"/>
    </source>
</evidence>
<feature type="domain" description="RCK N-terminal" evidence="12">
    <location>
        <begin position="405"/>
        <end position="529"/>
    </location>
</feature>
<keyword evidence="14" id="KW-1185">Reference proteome</keyword>
<dbReference type="NCBIfam" id="TIGR00932">
    <property type="entry name" value="2a37"/>
    <property type="match status" value="1"/>
</dbReference>
<feature type="transmembrane region" description="Helical" evidence="11">
    <location>
        <begin position="92"/>
        <end position="114"/>
    </location>
</feature>
<dbReference type="SUPFAM" id="SSF51735">
    <property type="entry name" value="NAD(P)-binding Rossmann-fold domains"/>
    <property type="match status" value="1"/>
</dbReference>
<feature type="transmembrane region" description="Helical" evidence="11">
    <location>
        <begin position="364"/>
        <end position="384"/>
    </location>
</feature>
<feature type="transmembrane region" description="Helical" evidence="11">
    <location>
        <begin position="275"/>
        <end position="296"/>
    </location>
</feature>
<feature type="transmembrane region" description="Helical" evidence="11">
    <location>
        <begin position="12"/>
        <end position="30"/>
    </location>
</feature>
<feature type="transmembrane region" description="Helical" evidence="11">
    <location>
        <begin position="188"/>
        <end position="209"/>
    </location>
</feature>
<dbReference type="GO" id="GO:1902600">
    <property type="term" value="P:proton transmembrane transport"/>
    <property type="evidence" value="ECO:0007669"/>
    <property type="project" value="InterPro"/>
</dbReference>
<evidence type="ECO:0000313" key="14">
    <source>
        <dbReference type="Proteomes" id="UP000410984"/>
    </source>
</evidence>
<dbReference type="Pfam" id="PF02254">
    <property type="entry name" value="TrkA_N"/>
    <property type="match status" value="1"/>
</dbReference>
<keyword evidence="7" id="KW-0630">Potassium</keyword>
<dbReference type="EMBL" id="CABFPH010000009">
    <property type="protein sequence ID" value="VUD70458.1"/>
    <property type="molecule type" value="Genomic_DNA"/>
</dbReference>
<comment type="similarity">
    <text evidence="2">Belongs to the monovalent cation:proton antiporter 2 (CPA2) transporter (TC 2.A.37) family.</text>
</comment>
<proteinExistence type="inferred from homology"/>
<dbReference type="Gene3D" id="3.40.50.720">
    <property type="entry name" value="NAD(P)-binding Rossmann-like Domain"/>
    <property type="match status" value="1"/>
</dbReference>
<evidence type="ECO:0000256" key="1">
    <source>
        <dbReference type="ARBA" id="ARBA00004127"/>
    </source>
</evidence>
<dbReference type="OrthoDB" id="9781411at2"/>
<feature type="transmembrane region" description="Helical" evidence="11">
    <location>
        <begin position="120"/>
        <end position="140"/>
    </location>
</feature>
<dbReference type="AlphaFoldDB" id="A0A509E8N6"/>
<evidence type="ECO:0000256" key="8">
    <source>
        <dbReference type="ARBA" id="ARBA00022989"/>
    </source>
</evidence>
<dbReference type="InterPro" id="IPR006153">
    <property type="entry name" value="Cation/H_exchanger_TM"/>
</dbReference>
<evidence type="ECO:0000256" key="6">
    <source>
        <dbReference type="ARBA" id="ARBA00022692"/>
    </source>
</evidence>
<evidence type="ECO:0000259" key="12">
    <source>
        <dbReference type="PROSITE" id="PS51201"/>
    </source>
</evidence>
<name>A0A509E8N6_9HYPH</name>
<dbReference type="PROSITE" id="PS51201">
    <property type="entry name" value="RCK_N"/>
    <property type="match status" value="1"/>
</dbReference>
<organism evidence="13 14">
    <name type="scientific">Methylobacterium symbioticum</name>
    <dbReference type="NCBI Taxonomy" id="2584084"/>
    <lineage>
        <taxon>Bacteria</taxon>
        <taxon>Pseudomonadati</taxon>
        <taxon>Pseudomonadota</taxon>
        <taxon>Alphaproteobacteria</taxon>
        <taxon>Hyphomicrobiales</taxon>
        <taxon>Methylobacteriaceae</taxon>
        <taxon>Methylobacterium</taxon>
    </lineage>
</organism>
<dbReference type="InterPro" id="IPR003148">
    <property type="entry name" value="RCK_N"/>
</dbReference>
<keyword evidence="3" id="KW-0813">Transport</keyword>
<dbReference type="GO" id="GO:0006813">
    <property type="term" value="P:potassium ion transport"/>
    <property type="evidence" value="ECO:0007669"/>
    <property type="project" value="UniProtKB-KW"/>
</dbReference>
<keyword evidence="9" id="KW-0406">Ion transport</keyword>
<feature type="transmembrane region" description="Helical" evidence="11">
    <location>
        <begin position="152"/>
        <end position="176"/>
    </location>
</feature>
<evidence type="ECO:0000256" key="9">
    <source>
        <dbReference type="ARBA" id="ARBA00023065"/>
    </source>
</evidence>
<evidence type="ECO:0000256" key="5">
    <source>
        <dbReference type="ARBA" id="ARBA00022538"/>
    </source>
</evidence>
<dbReference type="FunFam" id="3.40.50.720:FF:000036">
    <property type="entry name" value="Glutathione-regulated potassium-efflux system protein KefB"/>
    <property type="match status" value="1"/>
</dbReference>
<keyword evidence="8 11" id="KW-1133">Transmembrane helix</keyword>
<dbReference type="PANTHER" id="PTHR46157">
    <property type="entry name" value="K(+) EFFLUX ANTIPORTER 3, CHLOROPLASTIC"/>
    <property type="match status" value="1"/>
</dbReference>